<dbReference type="EMBL" id="JABFAA010000013">
    <property type="protein sequence ID" value="MBA0699087.1"/>
    <property type="molecule type" value="Genomic_DNA"/>
</dbReference>
<keyword evidence="6 7" id="KW-0472">Membrane</keyword>
<keyword evidence="4 7" id="KW-0812">Transmembrane</keyword>
<evidence type="ECO:0000256" key="6">
    <source>
        <dbReference type="ARBA" id="ARBA00023136"/>
    </source>
</evidence>
<feature type="transmembrane region" description="Helical" evidence="7">
    <location>
        <begin position="164"/>
        <end position="184"/>
    </location>
</feature>
<accession>A0A7J8YHK4</accession>
<organism evidence="8 9">
    <name type="scientific">Gossypium aridum</name>
    <name type="common">American cotton</name>
    <name type="synonym">Erioxylum aridum</name>
    <dbReference type="NCBI Taxonomy" id="34290"/>
    <lineage>
        <taxon>Eukaryota</taxon>
        <taxon>Viridiplantae</taxon>
        <taxon>Streptophyta</taxon>
        <taxon>Embryophyta</taxon>
        <taxon>Tracheophyta</taxon>
        <taxon>Spermatophyta</taxon>
        <taxon>Magnoliopsida</taxon>
        <taxon>eudicotyledons</taxon>
        <taxon>Gunneridae</taxon>
        <taxon>Pentapetalae</taxon>
        <taxon>rosids</taxon>
        <taxon>malvids</taxon>
        <taxon>Malvales</taxon>
        <taxon>Malvaceae</taxon>
        <taxon>Malvoideae</taxon>
        <taxon>Gossypium</taxon>
    </lineage>
</organism>
<feature type="non-terminal residue" evidence="8">
    <location>
        <position position="1"/>
    </location>
</feature>
<evidence type="ECO:0000256" key="3">
    <source>
        <dbReference type="ARBA" id="ARBA00006483"/>
    </source>
</evidence>
<dbReference type="GO" id="GO:0005794">
    <property type="term" value="C:Golgi apparatus"/>
    <property type="evidence" value="ECO:0007669"/>
    <property type="project" value="TreeGrafter"/>
</dbReference>
<reference evidence="8 9" key="1">
    <citation type="journal article" date="2019" name="Genome Biol. Evol.">
        <title>Insights into the evolution of the New World diploid cottons (Gossypium, subgenus Houzingenia) based on genome sequencing.</title>
        <authorList>
            <person name="Grover C.E."/>
            <person name="Arick M.A. 2nd"/>
            <person name="Thrash A."/>
            <person name="Conover J.L."/>
            <person name="Sanders W.S."/>
            <person name="Peterson D.G."/>
            <person name="Frelichowski J.E."/>
            <person name="Scheffler J.A."/>
            <person name="Scheffler B.E."/>
            <person name="Wendel J.F."/>
        </authorList>
    </citation>
    <scope>NUCLEOTIDE SEQUENCE [LARGE SCALE GENOMIC DNA]</scope>
    <source>
        <strain evidence="8">185</strain>
        <tissue evidence="8">Leaf</tissue>
    </source>
</reference>
<evidence type="ECO:0000313" key="8">
    <source>
        <dbReference type="EMBL" id="MBA0699087.1"/>
    </source>
</evidence>
<gene>
    <name evidence="8" type="ORF">Goari_000754</name>
</gene>
<feature type="transmembrane region" description="Helical" evidence="7">
    <location>
        <begin position="190"/>
        <end position="207"/>
    </location>
</feature>
<evidence type="ECO:0000256" key="1">
    <source>
        <dbReference type="ARBA" id="ARBA00002501"/>
    </source>
</evidence>
<evidence type="ECO:0000256" key="5">
    <source>
        <dbReference type="ARBA" id="ARBA00022989"/>
    </source>
</evidence>
<keyword evidence="9" id="KW-1185">Reference proteome</keyword>
<feature type="transmembrane region" description="Helical" evidence="7">
    <location>
        <begin position="136"/>
        <end position="152"/>
    </location>
</feature>
<dbReference type="Pfam" id="PF03208">
    <property type="entry name" value="PRA1"/>
    <property type="match status" value="1"/>
</dbReference>
<name>A0A7J8YHK4_GOSAI</name>
<evidence type="ECO:0000256" key="4">
    <source>
        <dbReference type="ARBA" id="ARBA00022692"/>
    </source>
</evidence>
<dbReference type="GO" id="GO:0016020">
    <property type="term" value="C:membrane"/>
    <property type="evidence" value="ECO:0007669"/>
    <property type="project" value="UniProtKB-SubCell"/>
</dbReference>
<protein>
    <recommendedName>
        <fullName evidence="7">PRA1 family protein</fullName>
    </recommendedName>
</protein>
<dbReference type="InterPro" id="IPR004895">
    <property type="entry name" value="Prenylated_rab_accept_PRA1"/>
</dbReference>
<dbReference type="Proteomes" id="UP000593577">
    <property type="component" value="Unassembled WGS sequence"/>
</dbReference>
<evidence type="ECO:0000256" key="7">
    <source>
        <dbReference type="RuleBase" id="RU363107"/>
    </source>
</evidence>
<sequence length="240" mass="26536">LKTEFRAIVDRLKAAWEKNVILGSQSGGLVKIGIGAKLSSRLSVQIIFTPLQFDSSTPTMASQSPPTTAFFTRATLSTFTRRPWRVFLSLSSFARPISFGDASARMKRNLNYFRVNYAMIILVILFLSLLWHPISMIVFLVVFVAWFFLYFFRDDPLVILNRSIDDRIVLAILAVITIVALVLTDVWLNVLVSVLIGAFIVGVHAAFRGTEDLYSDGLDGSDGGLFSVVGSPTRGGYSSV</sequence>
<comment type="function">
    <text evidence="1 7">May be involved in both secretory and endocytic intracellular trafficking in the endosomal/prevacuolar compartments.</text>
</comment>
<evidence type="ECO:0000313" key="9">
    <source>
        <dbReference type="Proteomes" id="UP000593577"/>
    </source>
</evidence>
<dbReference type="GO" id="GO:0005783">
    <property type="term" value="C:endoplasmic reticulum"/>
    <property type="evidence" value="ECO:0007669"/>
    <property type="project" value="UniProtKB-ARBA"/>
</dbReference>
<dbReference type="PANTHER" id="PTHR19317">
    <property type="entry name" value="PRENYLATED RAB ACCEPTOR 1-RELATED"/>
    <property type="match status" value="1"/>
</dbReference>
<dbReference type="AlphaFoldDB" id="A0A7J8YHK4"/>
<keyword evidence="7" id="KW-0813">Transport</keyword>
<proteinExistence type="inferred from homology"/>
<comment type="similarity">
    <text evidence="3 7">Belongs to the PRA1 family.</text>
</comment>
<comment type="subcellular location">
    <subcellularLocation>
        <location evidence="2">Endomembrane system</location>
        <topology evidence="2">Multi-pass membrane protein</topology>
    </subcellularLocation>
    <subcellularLocation>
        <location evidence="7">Membrane</location>
        <topology evidence="7">Multi-pass membrane protein</topology>
    </subcellularLocation>
</comment>
<comment type="caution">
    <text evidence="8">The sequence shown here is derived from an EMBL/GenBank/DDBJ whole genome shotgun (WGS) entry which is preliminary data.</text>
</comment>
<dbReference type="GO" id="GO:0016192">
    <property type="term" value="P:vesicle-mediated transport"/>
    <property type="evidence" value="ECO:0007669"/>
    <property type="project" value="TreeGrafter"/>
</dbReference>
<keyword evidence="5 7" id="KW-1133">Transmembrane helix</keyword>
<evidence type="ECO:0000256" key="2">
    <source>
        <dbReference type="ARBA" id="ARBA00004127"/>
    </source>
</evidence>
<dbReference type="PANTHER" id="PTHR19317:SF84">
    <property type="entry name" value="PRA1 FAMILY PROTEIN"/>
    <property type="match status" value="1"/>
</dbReference>